<reference evidence="1" key="1">
    <citation type="submission" date="2023-10" db="EMBL/GenBank/DDBJ databases">
        <title>Genome assembly of Pristionchus species.</title>
        <authorList>
            <person name="Yoshida K."/>
            <person name="Sommer R.J."/>
        </authorList>
    </citation>
    <scope>NUCLEOTIDE SEQUENCE</scope>
    <source>
        <strain evidence="1">RS0144</strain>
    </source>
</reference>
<dbReference type="AlphaFoldDB" id="A0AAV5U5V1"/>
<comment type="caution">
    <text evidence="1">The sequence shown here is derived from an EMBL/GenBank/DDBJ whole genome shotgun (WGS) entry which is preliminary data.</text>
</comment>
<gene>
    <name evidence="1" type="ORF">PENTCL1PPCAC_23958</name>
</gene>
<sequence length="73" mass="7782">FVAVLGDFGIISCRFSRNLFRASHASHVTASDHDCATTGIGSETDGAVAVVTRRQGRTYFFRILVQSSSASAT</sequence>
<protein>
    <submittedName>
        <fullName evidence="1">Uncharacterized protein</fullName>
    </submittedName>
</protein>
<accession>A0AAV5U5V1</accession>
<evidence type="ECO:0000313" key="2">
    <source>
        <dbReference type="Proteomes" id="UP001432027"/>
    </source>
</evidence>
<keyword evidence="2" id="KW-1185">Reference proteome</keyword>
<organism evidence="1 2">
    <name type="scientific">Pristionchus entomophagus</name>
    <dbReference type="NCBI Taxonomy" id="358040"/>
    <lineage>
        <taxon>Eukaryota</taxon>
        <taxon>Metazoa</taxon>
        <taxon>Ecdysozoa</taxon>
        <taxon>Nematoda</taxon>
        <taxon>Chromadorea</taxon>
        <taxon>Rhabditida</taxon>
        <taxon>Rhabditina</taxon>
        <taxon>Diplogasteromorpha</taxon>
        <taxon>Diplogasteroidea</taxon>
        <taxon>Neodiplogasteridae</taxon>
        <taxon>Pristionchus</taxon>
    </lineage>
</organism>
<feature type="non-terminal residue" evidence="1">
    <location>
        <position position="1"/>
    </location>
</feature>
<proteinExistence type="predicted"/>
<evidence type="ECO:0000313" key="1">
    <source>
        <dbReference type="EMBL" id="GMT01784.1"/>
    </source>
</evidence>
<dbReference type="Proteomes" id="UP001432027">
    <property type="component" value="Unassembled WGS sequence"/>
</dbReference>
<name>A0AAV5U5V1_9BILA</name>
<dbReference type="EMBL" id="BTSX01000005">
    <property type="protein sequence ID" value="GMT01784.1"/>
    <property type="molecule type" value="Genomic_DNA"/>
</dbReference>